<dbReference type="Proteomes" id="UP000078287">
    <property type="component" value="Unassembled WGS sequence"/>
</dbReference>
<dbReference type="AlphaFoldDB" id="A0A178MHK5"/>
<evidence type="ECO:0000313" key="1">
    <source>
        <dbReference type="EMBL" id="OAN47494.1"/>
    </source>
</evidence>
<proteinExistence type="predicted"/>
<comment type="caution">
    <text evidence="1">The sequence shown here is derived from an EMBL/GenBank/DDBJ whole genome shotgun (WGS) entry which is preliminary data.</text>
</comment>
<dbReference type="RefSeq" id="WP_066783869.1">
    <property type="nucleotide sequence ID" value="NZ_LWQS01000037.1"/>
</dbReference>
<reference evidence="1 2" key="1">
    <citation type="submission" date="2016-04" db="EMBL/GenBank/DDBJ databases">
        <title>Chloroflexus islandicus sp. nov., a thermophilic filamentous anoxygenic phototrophic bacterium from geyser Strokkur (Iceland).</title>
        <authorList>
            <person name="Gaisin V.A."/>
            <person name="Kalashnikov A.M."/>
            <person name="Sukhacheva M.V."/>
            <person name="Grouzdev D.S."/>
            <person name="Ivanov T.M."/>
            <person name="Kuznetsov B."/>
            <person name="Gorlenko V.M."/>
        </authorList>
    </citation>
    <scope>NUCLEOTIDE SEQUENCE [LARGE SCALE GENOMIC DNA]</scope>
    <source>
        <strain evidence="2">isl-2</strain>
    </source>
</reference>
<dbReference type="EMBL" id="LWQS01000037">
    <property type="protein sequence ID" value="OAN47494.1"/>
    <property type="molecule type" value="Genomic_DNA"/>
</dbReference>
<organism evidence="1 2">
    <name type="scientific">Chloroflexus islandicus</name>
    <dbReference type="NCBI Taxonomy" id="1707952"/>
    <lineage>
        <taxon>Bacteria</taxon>
        <taxon>Bacillati</taxon>
        <taxon>Chloroflexota</taxon>
        <taxon>Chloroflexia</taxon>
        <taxon>Chloroflexales</taxon>
        <taxon>Chloroflexineae</taxon>
        <taxon>Chloroflexaceae</taxon>
        <taxon>Chloroflexus</taxon>
    </lineage>
</organism>
<dbReference type="OrthoDB" id="164441at2"/>
<gene>
    <name evidence="1" type="ORF">A6A03_10515</name>
</gene>
<accession>A0A178MHK5</accession>
<evidence type="ECO:0000313" key="2">
    <source>
        <dbReference type="Proteomes" id="UP000078287"/>
    </source>
</evidence>
<protein>
    <submittedName>
        <fullName evidence="1">Uncharacterized protein</fullName>
    </submittedName>
</protein>
<keyword evidence="2" id="KW-1185">Reference proteome</keyword>
<sequence>MIIRLFDSEPTTATPACQGRRRRCRLVHSSPHVYRRALLYRLGIADGRRPAVVFNTIAQALRNARV</sequence>
<name>A0A178MHK5_9CHLR</name>